<evidence type="ECO:0000259" key="1">
    <source>
        <dbReference type="Pfam" id="PF00669"/>
    </source>
</evidence>
<evidence type="ECO:0000313" key="2">
    <source>
        <dbReference type="EMBL" id="SVC68415.1"/>
    </source>
</evidence>
<dbReference type="InterPro" id="IPR001492">
    <property type="entry name" value="Flagellin"/>
</dbReference>
<dbReference type="EMBL" id="UINC01104902">
    <property type="protein sequence ID" value="SVC68415.1"/>
    <property type="molecule type" value="Genomic_DNA"/>
</dbReference>
<sequence length="235" mass="25231">MENLEKKLCRHGRWLNKTKGIVEMVINTNIGAIRGSRMLRESNTQLNTSLARLASGSKIVTPQDDAAGLAVAAKFDAQIGRNRSVGNNLTSALSYSQTQDGFLQKIGRALDRMSELSTLAMDNTKSSTDKAYYNTEFVDLQTYISDIGTKDFNGVSLFNGTGLAVTKDSDGGTWSLNAQNINGSDVTTVIGTFTATTSGAVGTLKTAIEAVANHRAKVGANIQRLSFTQEQVDIL</sequence>
<reference evidence="2" key="1">
    <citation type="submission" date="2018-05" db="EMBL/GenBank/DDBJ databases">
        <authorList>
            <person name="Lanie J.A."/>
            <person name="Ng W.-L."/>
            <person name="Kazmierczak K.M."/>
            <person name="Andrzejewski T.M."/>
            <person name="Davidsen T.M."/>
            <person name="Wayne K.J."/>
            <person name="Tettelin H."/>
            <person name="Glass J.I."/>
            <person name="Rusch D."/>
            <person name="Podicherti R."/>
            <person name="Tsui H.-C.T."/>
            <person name="Winkler M.E."/>
        </authorList>
    </citation>
    <scope>NUCLEOTIDE SEQUENCE</scope>
</reference>
<dbReference type="PANTHER" id="PTHR42792:SF2">
    <property type="entry name" value="FLAGELLIN"/>
    <property type="match status" value="1"/>
</dbReference>
<proteinExistence type="predicted"/>
<feature type="non-terminal residue" evidence="2">
    <location>
        <position position="235"/>
    </location>
</feature>
<dbReference type="GO" id="GO:0009288">
    <property type="term" value="C:bacterial-type flagellum"/>
    <property type="evidence" value="ECO:0007669"/>
    <property type="project" value="InterPro"/>
</dbReference>
<dbReference type="Pfam" id="PF00669">
    <property type="entry name" value="Flagellin_N"/>
    <property type="match status" value="1"/>
</dbReference>
<dbReference type="PRINTS" id="PR00207">
    <property type="entry name" value="FLAGELLIN"/>
</dbReference>
<dbReference type="SUPFAM" id="SSF64518">
    <property type="entry name" value="Phase 1 flagellin"/>
    <property type="match status" value="1"/>
</dbReference>
<dbReference type="Gene3D" id="1.20.1330.10">
    <property type="entry name" value="f41 fragment of flagellin, N-terminal domain"/>
    <property type="match status" value="1"/>
</dbReference>
<dbReference type="AlphaFoldDB" id="A0A382P725"/>
<feature type="domain" description="Flagellin N-terminal" evidence="1">
    <location>
        <begin position="26"/>
        <end position="161"/>
    </location>
</feature>
<protein>
    <recommendedName>
        <fullName evidence="1">Flagellin N-terminal domain-containing protein</fullName>
    </recommendedName>
</protein>
<dbReference type="PANTHER" id="PTHR42792">
    <property type="entry name" value="FLAGELLIN"/>
    <property type="match status" value="1"/>
</dbReference>
<dbReference type="InterPro" id="IPR001029">
    <property type="entry name" value="Flagellin_N"/>
</dbReference>
<gene>
    <name evidence="2" type="ORF">METZ01_LOCUS321269</name>
</gene>
<dbReference type="GO" id="GO:0005198">
    <property type="term" value="F:structural molecule activity"/>
    <property type="evidence" value="ECO:0007669"/>
    <property type="project" value="InterPro"/>
</dbReference>
<accession>A0A382P725</accession>
<name>A0A382P725_9ZZZZ</name>
<organism evidence="2">
    <name type="scientific">marine metagenome</name>
    <dbReference type="NCBI Taxonomy" id="408172"/>
    <lineage>
        <taxon>unclassified sequences</taxon>
        <taxon>metagenomes</taxon>
        <taxon>ecological metagenomes</taxon>
    </lineage>
</organism>